<reference evidence="11" key="2">
    <citation type="journal article" date="2021" name="PeerJ">
        <title>Extensive microbial diversity within the chicken gut microbiome revealed by metagenomics and culture.</title>
        <authorList>
            <person name="Gilroy R."/>
            <person name="Ravi A."/>
            <person name="Getino M."/>
            <person name="Pursley I."/>
            <person name="Horton D.L."/>
            <person name="Alikhan N.F."/>
            <person name="Baker D."/>
            <person name="Gharbi K."/>
            <person name="Hall N."/>
            <person name="Watson M."/>
            <person name="Adriaenssens E.M."/>
            <person name="Foster-Nyarko E."/>
            <person name="Jarju S."/>
            <person name="Secka A."/>
            <person name="Antonio M."/>
            <person name="Oren A."/>
            <person name="Chaudhuri R.R."/>
            <person name="La Ragione R."/>
            <person name="Hildebrand F."/>
            <person name="Pallen M.J."/>
        </authorList>
    </citation>
    <scope>NUCLEOTIDE SEQUENCE</scope>
    <source>
        <strain evidence="11">B3-4054</strain>
    </source>
</reference>
<dbReference type="AlphaFoldDB" id="A0A9D9EMY9"/>
<keyword evidence="7" id="KW-0067">ATP-binding</keyword>
<evidence type="ECO:0000256" key="9">
    <source>
        <dbReference type="SAM" id="Phobius"/>
    </source>
</evidence>
<feature type="transmembrane region" description="Helical" evidence="9">
    <location>
        <begin position="131"/>
        <end position="152"/>
    </location>
</feature>
<dbReference type="InterPro" id="IPR036890">
    <property type="entry name" value="HATPase_C_sf"/>
</dbReference>
<name>A0A9D9EMY9_9SPIR</name>
<evidence type="ECO:0000256" key="5">
    <source>
        <dbReference type="ARBA" id="ARBA00022741"/>
    </source>
</evidence>
<dbReference type="Gene3D" id="1.20.5.1930">
    <property type="match status" value="1"/>
</dbReference>
<evidence type="ECO:0000256" key="8">
    <source>
        <dbReference type="ARBA" id="ARBA00023012"/>
    </source>
</evidence>
<keyword evidence="9" id="KW-0472">Membrane</keyword>
<dbReference type="SUPFAM" id="SSF55874">
    <property type="entry name" value="ATPase domain of HSP90 chaperone/DNA topoisomerase II/histidine kinase"/>
    <property type="match status" value="1"/>
</dbReference>
<dbReference type="GO" id="GO:0005524">
    <property type="term" value="F:ATP binding"/>
    <property type="evidence" value="ECO:0007669"/>
    <property type="project" value="UniProtKB-KW"/>
</dbReference>
<comment type="catalytic activity">
    <reaction evidence="1">
        <text>ATP + protein L-histidine = ADP + protein N-phospho-L-histidine.</text>
        <dbReference type="EC" id="2.7.13.3"/>
    </reaction>
</comment>
<reference evidence="11" key="1">
    <citation type="submission" date="2020-10" db="EMBL/GenBank/DDBJ databases">
        <authorList>
            <person name="Gilroy R."/>
        </authorList>
    </citation>
    <scope>NUCLEOTIDE SEQUENCE</scope>
    <source>
        <strain evidence="11">B3-4054</strain>
    </source>
</reference>
<comment type="caution">
    <text evidence="11">The sequence shown here is derived from an EMBL/GenBank/DDBJ whole genome shotgun (WGS) entry which is preliminary data.</text>
</comment>
<gene>
    <name evidence="11" type="ORF">IAA96_06845</name>
</gene>
<keyword evidence="3" id="KW-0597">Phosphoprotein</keyword>
<feature type="transmembrane region" description="Helical" evidence="9">
    <location>
        <begin position="78"/>
        <end position="111"/>
    </location>
</feature>
<evidence type="ECO:0000256" key="6">
    <source>
        <dbReference type="ARBA" id="ARBA00022777"/>
    </source>
</evidence>
<dbReference type="PANTHER" id="PTHR24421">
    <property type="entry name" value="NITRATE/NITRITE SENSOR PROTEIN NARX-RELATED"/>
    <property type="match status" value="1"/>
</dbReference>
<keyword evidence="4" id="KW-0808">Transferase</keyword>
<evidence type="ECO:0000256" key="3">
    <source>
        <dbReference type="ARBA" id="ARBA00022553"/>
    </source>
</evidence>
<evidence type="ECO:0000313" key="11">
    <source>
        <dbReference type="EMBL" id="MBO8450807.1"/>
    </source>
</evidence>
<evidence type="ECO:0000259" key="10">
    <source>
        <dbReference type="SMART" id="SM00387"/>
    </source>
</evidence>
<dbReference type="Pfam" id="PF02518">
    <property type="entry name" value="HATPase_c"/>
    <property type="match status" value="1"/>
</dbReference>
<accession>A0A9D9EMY9</accession>
<dbReference type="GO" id="GO:0046983">
    <property type="term" value="F:protein dimerization activity"/>
    <property type="evidence" value="ECO:0007669"/>
    <property type="project" value="InterPro"/>
</dbReference>
<dbReference type="GO" id="GO:0000155">
    <property type="term" value="F:phosphorelay sensor kinase activity"/>
    <property type="evidence" value="ECO:0007669"/>
    <property type="project" value="InterPro"/>
</dbReference>
<dbReference type="CDD" id="cd16917">
    <property type="entry name" value="HATPase_UhpB-NarQ-NarX-like"/>
    <property type="match status" value="1"/>
</dbReference>
<dbReference type="InterPro" id="IPR003594">
    <property type="entry name" value="HATPase_dom"/>
</dbReference>
<dbReference type="Pfam" id="PF07730">
    <property type="entry name" value="HisKA_3"/>
    <property type="match status" value="1"/>
</dbReference>
<evidence type="ECO:0000256" key="4">
    <source>
        <dbReference type="ARBA" id="ARBA00022679"/>
    </source>
</evidence>
<evidence type="ECO:0000256" key="2">
    <source>
        <dbReference type="ARBA" id="ARBA00012438"/>
    </source>
</evidence>
<dbReference type="PANTHER" id="PTHR24421:SF10">
    <property type="entry name" value="NITRATE_NITRITE SENSOR PROTEIN NARQ"/>
    <property type="match status" value="1"/>
</dbReference>
<keyword evidence="9" id="KW-0812">Transmembrane</keyword>
<dbReference type="GO" id="GO:0016020">
    <property type="term" value="C:membrane"/>
    <property type="evidence" value="ECO:0007669"/>
    <property type="project" value="InterPro"/>
</dbReference>
<feature type="transmembrane region" description="Helical" evidence="9">
    <location>
        <begin position="34"/>
        <end position="66"/>
    </location>
</feature>
<organism evidence="11 12">
    <name type="scientific">Candidatus Avitreponema avistercoris</name>
    <dbReference type="NCBI Taxonomy" id="2840705"/>
    <lineage>
        <taxon>Bacteria</taxon>
        <taxon>Pseudomonadati</taxon>
        <taxon>Spirochaetota</taxon>
        <taxon>Spirochaetia</taxon>
        <taxon>Spirochaetales</taxon>
        <taxon>Candidatus Avitreponema</taxon>
    </lineage>
</organism>
<dbReference type="EC" id="2.7.13.3" evidence="2"/>
<proteinExistence type="predicted"/>
<keyword evidence="5" id="KW-0547">Nucleotide-binding</keyword>
<dbReference type="Proteomes" id="UP000823616">
    <property type="component" value="Unassembled WGS sequence"/>
</dbReference>
<dbReference type="InterPro" id="IPR011712">
    <property type="entry name" value="Sig_transdc_His_kin_sub3_dim/P"/>
</dbReference>
<protein>
    <recommendedName>
        <fullName evidence="2">histidine kinase</fullName>
        <ecNumber evidence="2">2.7.13.3</ecNumber>
    </recommendedName>
</protein>
<sequence length="394" mass="43048">MSFLLFFAASRLLSGSTAIENGGGIPPETQVFYVLSAAAFISFFALLPSSAARALVFALSLYAFCFSAQALGSGGGIYRFAFTAVIVQASFFFTVPVSLLCSAVSLILALWMLQPHAAFSAEVPGVGLYDGLYLCVVAALAFFSSFAVKLTAKKISGARYSLRKVEDIMDRLSATNLAYQNYLLMSESKAVEKERNRISREIHDIIGYTMTNVLMLIQAAIHTTDAEKKNGILENAVRHLSSSVDEARLVLRRLRERDDSGGNSIGVFFDMAATFQEITGIRTRVDFGNAPRVLPAVLRRTLMRMMQEALTNSFRHGRADEIRVSFWSDGRLLSVRIHDNGSGQERRGQPVREGIGIKGMRERVSAVGGHLSSVFAEDGFIVQAIVPLDADGEE</sequence>
<feature type="domain" description="Histidine kinase/HSP90-like ATPase" evidence="10">
    <location>
        <begin position="297"/>
        <end position="390"/>
    </location>
</feature>
<keyword evidence="9" id="KW-1133">Transmembrane helix</keyword>
<dbReference type="Gene3D" id="3.30.565.10">
    <property type="entry name" value="Histidine kinase-like ATPase, C-terminal domain"/>
    <property type="match status" value="1"/>
</dbReference>
<dbReference type="EMBL" id="JADIMS010000128">
    <property type="protein sequence ID" value="MBO8450807.1"/>
    <property type="molecule type" value="Genomic_DNA"/>
</dbReference>
<evidence type="ECO:0000256" key="7">
    <source>
        <dbReference type="ARBA" id="ARBA00022840"/>
    </source>
</evidence>
<evidence type="ECO:0000313" key="12">
    <source>
        <dbReference type="Proteomes" id="UP000823616"/>
    </source>
</evidence>
<evidence type="ECO:0000256" key="1">
    <source>
        <dbReference type="ARBA" id="ARBA00000085"/>
    </source>
</evidence>
<keyword evidence="8" id="KW-0902">Two-component regulatory system</keyword>
<dbReference type="SMART" id="SM00387">
    <property type="entry name" value="HATPase_c"/>
    <property type="match status" value="1"/>
</dbReference>
<dbReference type="InterPro" id="IPR050482">
    <property type="entry name" value="Sensor_HK_TwoCompSys"/>
</dbReference>
<keyword evidence="6" id="KW-0418">Kinase</keyword>